<keyword evidence="1" id="KW-0479">Metal-binding</keyword>
<keyword evidence="1" id="KW-0234">DNA repair</keyword>
<dbReference type="GO" id="GO:0006355">
    <property type="term" value="P:regulation of DNA-templated transcription"/>
    <property type="evidence" value="ECO:0007669"/>
    <property type="project" value="InterPro"/>
</dbReference>
<keyword evidence="1" id="KW-0804">Transcription</keyword>
<protein>
    <recommendedName>
        <fullName evidence="1">General transcription and DNA repair factor IIH subunit TFB4</fullName>
    </recommendedName>
    <alternativeName>
        <fullName evidence="1">RNA polymerase II transcription factor B subunit 4</fullName>
    </alternativeName>
</protein>
<keyword evidence="2" id="KW-0812">Transmembrane</keyword>
<name>A0AAP0BJ20_9ASPA</name>
<dbReference type="InterPro" id="IPR004600">
    <property type="entry name" value="TFIIH_Tfb4/GTF2H3"/>
</dbReference>
<keyword evidence="1" id="KW-0539">Nucleus</keyword>
<evidence type="ECO:0000313" key="4">
    <source>
        <dbReference type="Proteomes" id="UP001418222"/>
    </source>
</evidence>
<evidence type="ECO:0000256" key="1">
    <source>
        <dbReference type="RuleBase" id="RU368090"/>
    </source>
</evidence>
<dbReference type="GO" id="GO:0008270">
    <property type="term" value="F:zinc ion binding"/>
    <property type="evidence" value="ECO:0007669"/>
    <property type="project" value="UniProtKB-KW"/>
</dbReference>
<dbReference type="GO" id="GO:0005675">
    <property type="term" value="C:transcription factor TFIIH holo complex"/>
    <property type="evidence" value="ECO:0007669"/>
    <property type="project" value="UniProtKB-UniRule"/>
</dbReference>
<dbReference type="Proteomes" id="UP001418222">
    <property type="component" value="Unassembled WGS sequence"/>
</dbReference>
<comment type="similarity">
    <text evidence="1">Belongs to the TFB4 family.</text>
</comment>
<comment type="caution">
    <text evidence="3">The sequence shown here is derived from an EMBL/GenBank/DDBJ whole genome shotgun (WGS) entry which is preliminary data.</text>
</comment>
<dbReference type="GO" id="GO:0006289">
    <property type="term" value="P:nucleotide-excision repair"/>
    <property type="evidence" value="ECO:0007669"/>
    <property type="project" value="UniProtKB-UniRule"/>
</dbReference>
<evidence type="ECO:0000256" key="2">
    <source>
        <dbReference type="SAM" id="Phobius"/>
    </source>
</evidence>
<proteinExistence type="inferred from homology"/>
<evidence type="ECO:0000313" key="3">
    <source>
        <dbReference type="EMBL" id="KAK8941187.1"/>
    </source>
</evidence>
<dbReference type="AlphaFoldDB" id="A0AAP0BJ20"/>
<keyword evidence="1" id="KW-0805">Transcription regulation</keyword>
<comment type="function">
    <text evidence="1">Component of the general transcription and DNA repair factor IIH (TFIIH) core complex, which is involved in general and transcription-coupled nucleotide excision repair (NER) of damaged DNA and, when complexed to CAK, in RNA transcription by RNA polymerase II. In NER, TFIIH acts by opening DNA around the lesion to allow the excision of the damaged oligonucleotide and its replacement by a new DNA fragment. In transcription, TFIIH has an essential role in transcription initiation. When the pre-initiation complex (PIC) has been established, TFIIH is required for promoter opening and promoter escape. Phosphorylation of the C-terminal tail (CTD) of the largest subunit of RNA polymerase II by the kinase module CAK controls the initiation of transcription.</text>
</comment>
<feature type="transmembrane region" description="Helical" evidence="2">
    <location>
        <begin position="71"/>
        <end position="93"/>
    </location>
</feature>
<keyword evidence="2" id="KW-1133">Transmembrane helix</keyword>
<dbReference type="Pfam" id="PF03850">
    <property type="entry name" value="Tfb4"/>
    <property type="match status" value="1"/>
</dbReference>
<keyword evidence="1" id="KW-0227">DNA damage</keyword>
<dbReference type="EMBL" id="JBBWWQ010000008">
    <property type="protein sequence ID" value="KAK8941187.1"/>
    <property type="molecule type" value="Genomic_DNA"/>
</dbReference>
<organism evidence="3 4">
    <name type="scientific">Platanthera zijinensis</name>
    <dbReference type="NCBI Taxonomy" id="2320716"/>
    <lineage>
        <taxon>Eukaryota</taxon>
        <taxon>Viridiplantae</taxon>
        <taxon>Streptophyta</taxon>
        <taxon>Embryophyta</taxon>
        <taxon>Tracheophyta</taxon>
        <taxon>Spermatophyta</taxon>
        <taxon>Magnoliopsida</taxon>
        <taxon>Liliopsida</taxon>
        <taxon>Asparagales</taxon>
        <taxon>Orchidaceae</taxon>
        <taxon>Orchidoideae</taxon>
        <taxon>Orchideae</taxon>
        <taxon>Orchidinae</taxon>
        <taxon>Platanthera</taxon>
    </lineage>
</organism>
<keyword evidence="2" id="KW-0472">Membrane</keyword>
<gene>
    <name evidence="3" type="ORF">KSP39_PZI010225</name>
</gene>
<keyword evidence="1" id="KW-0862">Zinc</keyword>
<comment type="subcellular location">
    <subcellularLocation>
        <location evidence="1">Nucleus</location>
    </subcellularLocation>
</comment>
<keyword evidence="1" id="KW-0863">Zinc-finger</keyword>
<sequence>MGFVCSVCLSIFCKYHKKCSTCGLLQRADLNSIGLLRSLIQHQEDEGLIVEAPIRGLKQPCFNEINDNYDFIFFFVVCMSLLKFSAGLEVNLISRLHLSYF</sequence>
<keyword evidence="4" id="KW-1185">Reference proteome</keyword>
<dbReference type="GO" id="GO:0000439">
    <property type="term" value="C:transcription factor TFIIH core complex"/>
    <property type="evidence" value="ECO:0007669"/>
    <property type="project" value="UniProtKB-UniRule"/>
</dbReference>
<accession>A0AAP0BJ20</accession>
<reference evidence="3 4" key="1">
    <citation type="journal article" date="2022" name="Nat. Plants">
        <title>Genomes of leafy and leafless Platanthera orchids illuminate the evolution of mycoheterotrophy.</title>
        <authorList>
            <person name="Li M.H."/>
            <person name="Liu K.W."/>
            <person name="Li Z."/>
            <person name="Lu H.C."/>
            <person name="Ye Q.L."/>
            <person name="Zhang D."/>
            <person name="Wang J.Y."/>
            <person name="Li Y.F."/>
            <person name="Zhong Z.M."/>
            <person name="Liu X."/>
            <person name="Yu X."/>
            <person name="Liu D.K."/>
            <person name="Tu X.D."/>
            <person name="Liu B."/>
            <person name="Hao Y."/>
            <person name="Liao X.Y."/>
            <person name="Jiang Y.T."/>
            <person name="Sun W.H."/>
            <person name="Chen J."/>
            <person name="Chen Y.Q."/>
            <person name="Ai Y."/>
            <person name="Zhai J.W."/>
            <person name="Wu S.S."/>
            <person name="Zhou Z."/>
            <person name="Hsiao Y.Y."/>
            <person name="Wu W.L."/>
            <person name="Chen Y.Y."/>
            <person name="Lin Y.F."/>
            <person name="Hsu J.L."/>
            <person name="Li C.Y."/>
            <person name="Wang Z.W."/>
            <person name="Zhao X."/>
            <person name="Zhong W.Y."/>
            <person name="Ma X.K."/>
            <person name="Ma L."/>
            <person name="Huang J."/>
            <person name="Chen G.Z."/>
            <person name="Huang M.Z."/>
            <person name="Huang L."/>
            <person name="Peng D.H."/>
            <person name="Luo Y.B."/>
            <person name="Zou S.Q."/>
            <person name="Chen S.P."/>
            <person name="Lan S."/>
            <person name="Tsai W.C."/>
            <person name="Van de Peer Y."/>
            <person name="Liu Z.J."/>
        </authorList>
    </citation>
    <scope>NUCLEOTIDE SEQUENCE [LARGE SCALE GENOMIC DNA]</scope>
    <source>
        <strain evidence="3">Lor287</strain>
    </source>
</reference>
<comment type="subunit">
    <text evidence="1">Component of the 7-subunit TFIIH core complex composed of XPB, XPD, TFB1/GTF2H1, GTF2H2/P44, TFB4/GTF2H3, TFB2/GTF2H4 and TFB5/GTF2H5, which is active in NER. The core complex associates with the 3-subunit CDK-activating kinase (CAK) module composed of CYCH1/cyclin H1, CDKD and MAT1/At4g30820 to form the 10-subunit holoenzyme (holo-TFIIH) active in transcription.</text>
</comment>